<dbReference type="InterPro" id="IPR015911">
    <property type="entry name" value="Phosphoglycerate_kinase_CS"/>
</dbReference>
<dbReference type="PROSITE" id="PS00111">
    <property type="entry name" value="PGLYCERATE_KINASE"/>
    <property type="match status" value="1"/>
</dbReference>
<dbReference type="CDD" id="cd00318">
    <property type="entry name" value="Phosphoglycerate_kinase"/>
    <property type="match status" value="1"/>
</dbReference>
<evidence type="ECO:0000256" key="8">
    <source>
        <dbReference type="ARBA" id="ARBA00022777"/>
    </source>
</evidence>
<dbReference type="Proteomes" id="UP001174909">
    <property type="component" value="Unassembled WGS sequence"/>
</dbReference>
<dbReference type="InterPro" id="IPR001576">
    <property type="entry name" value="Phosphoglycerate_kinase"/>
</dbReference>
<dbReference type="HAMAP" id="MF_00145">
    <property type="entry name" value="Phosphoglyc_kinase"/>
    <property type="match status" value="1"/>
</dbReference>
<comment type="pathway">
    <text evidence="13">Carbohydrate degradation; glycolysis; pyruvate from D-glyceraldehyde 3-phosphate: step 2/5.</text>
</comment>
<sequence length="396" mass="42082">MEKLELKDIDVSGKRVLVRVDFNVPMKDGKITDETRITAALPTLFALINADAKIILVTHLGRPEVGSAADRKTLSTEPIAIALSRKLGTRVAHVNDCIGESVQSAVASMRNGEVLLLENVRFYAEETANDTAFAAQLASLADVYVNDAFGTAHRAHASTEGVTHYLSPCAVGLLMAREIYYLSTTLENPARPYVAILGGAKISDKITLIENLLGKVDKLLIGGGMAYTFLSVMGFSIGDSIVETEKLDVAKSLVEREGFSDSVILPLDHVVGKAFDPETESQIVDKGNISDGWQGLDIGPETVSVFGKQLETAKTVVWNGPLGVYEFEKFAQGTISVAKQIADSESVSIIGGGDCVAAIQQAGVADRMTHISTGGGASLEFLEGKSLPGIIALTDN</sequence>
<gene>
    <name evidence="15" type="ORF">GBAR_LOCUS16643</name>
</gene>
<evidence type="ECO:0000256" key="2">
    <source>
        <dbReference type="ARBA" id="ARBA00001946"/>
    </source>
</evidence>
<comment type="subunit">
    <text evidence="4 14">Monomer.</text>
</comment>
<keyword evidence="9 12" id="KW-0067">ATP-binding</keyword>
<dbReference type="InterPro" id="IPR036043">
    <property type="entry name" value="Phosphoglycerate_kinase_sf"/>
</dbReference>
<feature type="binding site" evidence="11">
    <location>
        <begin position="59"/>
        <end position="62"/>
    </location>
    <ligand>
        <name>substrate</name>
    </ligand>
</feature>
<evidence type="ECO:0000256" key="13">
    <source>
        <dbReference type="RuleBase" id="RU000532"/>
    </source>
</evidence>
<feature type="binding site" evidence="11">
    <location>
        <begin position="21"/>
        <end position="23"/>
    </location>
    <ligand>
        <name>substrate</name>
    </ligand>
</feature>
<dbReference type="GO" id="GO:0043531">
    <property type="term" value="F:ADP binding"/>
    <property type="evidence" value="ECO:0007669"/>
    <property type="project" value="TreeGrafter"/>
</dbReference>
<dbReference type="Pfam" id="PF00162">
    <property type="entry name" value="PGK"/>
    <property type="match status" value="1"/>
</dbReference>
<dbReference type="Gene3D" id="3.40.50.1260">
    <property type="entry name" value="Phosphoglycerate kinase, N-terminal domain"/>
    <property type="match status" value="2"/>
</dbReference>
<comment type="cofactor">
    <cofactor evidence="2">
        <name>Mg(2+)</name>
        <dbReference type="ChEBI" id="CHEBI:18420"/>
    </cofactor>
</comment>
<dbReference type="PRINTS" id="PR00477">
    <property type="entry name" value="PHGLYCKINASE"/>
</dbReference>
<keyword evidence="8 13" id="KW-0418">Kinase</keyword>
<keyword evidence="10" id="KW-0460">Magnesium</keyword>
<evidence type="ECO:0000256" key="1">
    <source>
        <dbReference type="ARBA" id="ARBA00000642"/>
    </source>
</evidence>
<evidence type="ECO:0000256" key="10">
    <source>
        <dbReference type="ARBA" id="ARBA00022842"/>
    </source>
</evidence>
<feature type="binding site" evidence="12">
    <location>
        <position position="326"/>
    </location>
    <ligand>
        <name>ATP</name>
        <dbReference type="ChEBI" id="CHEBI:30616"/>
    </ligand>
</feature>
<protein>
    <recommendedName>
        <fullName evidence="5 13">Phosphoglycerate kinase</fullName>
        <ecNumber evidence="5 13">2.7.2.3</ecNumber>
    </recommendedName>
</protein>
<keyword evidence="16" id="KW-1185">Reference proteome</keyword>
<feature type="binding site" evidence="11">
    <location>
        <position position="121"/>
    </location>
    <ligand>
        <name>(2R)-3-phosphoglycerate</name>
        <dbReference type="ChEBI" id="CHEBI:58272"/>
    </ligand>
</feature>
<feature type="binding site" evidence="12">
    <location>
        <position position="205"/>
    </location>
    <ligand>
        <name>ATP</name>
        <dbReference type="ChEBI" id="CHEBI:30616"/>
    </ligand>
</feature>
<comment type="similarity">
    <text evidence="3 13">Belongs to the phosphoglycerate kinase family.</text>
</comment>
<comment type="catalytic activity">
    <reaction evidence="1 13">
        <text>(2R)-3-phosphoglycerate + ATP = (2R)-3-phospho-glyceroyl phosphate + ADP</text>
        <dbReference type="Rhea" id="RHEA:14801"/>
        <dbReference type="ChEBI" id="CHEBI:30616"/>
        <dbReference type="ChEBI" id="CHEBI:57604"/>
        <dbReference type="ChEBI" id="CHEBI:58272"/>
        <dbReference type="ChEBI" id="CHEBI:456216"/>
        <dbReference type="EC" id="2.7.2.3"/>
    </reaction>
</comment>
<dbReference type="GO" id="GO:0006096">
    <property type="term" value="P:glycolytic process"/>
    <property type="evidence" value="ECO:0007669"/>
    <property type="project" value="InterPro"/>
</dbReference>
<organism evidence="15 16">
    <name type="scientific">Geodia barretti</name>
    <name type="common">Barrett's horny sponge</name>
    <dbReference type="NCBI Taxonomy" id="519541"/>
    <lineage>
        <taxon>Eukaryota</taxon>
        <taxon>Metazoa</taxon>
        <taxon>Porifera</taxon>
        <taxon>Demospongiae</taxon>
        <taxon>Heteroscleromorpha</taxon>
        <taxon>Tetractinellida</taxon>
        <taxon>Astrophorina</taxon>
        <taxon>Geodiidae</taxon>
        <taxon>Geodia</taxon>
    </lineage>
</organism>
<proteinExistence type="inferred from homology"/>
<evidence type="ECO:0000256" key="12">
    <source>
        <dbReference type="PIRSR" id="PIRSR000724-2"/>
    </source>
</evidence>
<dbReference type="GO" id="GO:0006094">
    <property type="term" value="P:gluconeogenesis"/>
    <property type="evidence" value="ECO:0007669"/>
    <property type="project" value="TreeGrafter"/>
</dbReference>
<dbReference type="InterPro" id="IPR015824">
    <property type="entry name" value="Phosphoglycerate_kinase_N"/>
</dbReference>
<evidence type="ECO:0000256" key="5">
    <source>
        <dbReference type="ARBA" id="ARBA00013061"/>
    </source>
</evidence>
<dbReference type="EMBL" id="CASHTH010002395">
    <property type="protein sequence ID" value="CAI8029291.1"/>
    <property type="molecule type" value="Genomic_DNA"/>
</dbReference>
<comment type="caution">
    <text evidence="15">The sequence shown here is derived from an EMBL/GenBank/DDBJ whole genome shotgun (WGS) entry which is preliminary data.</text>
</comment>
<dbReference type="PIRSF" id="PIRSF000724">
    <property type="entry name" value="Pgk"/>
    <property type="match status" value="1"/>
</dbReference>
<evidence type="ECO:0000256" key="7">
    <source>
        <dbReference type="ARBA" id="ARBA00022741"/>
    </source>
</evidence>
<dbReference type="GO" id="GO:0005829">
    <property type="term" value="C:cytosol"/>
    <property type="evidence" value="ECO:0007669"/>
    <property type="project" value="TreeGrafter"/>
</dbReference>
<dbReference type="GO" id="GO:0004618">
    <property type="term" value="F:phosphoglycerate kinase activity"/>
    <property type="evidence" value="ECO:0007669"/>
    <property type="project" value="UniProtKB-EC"/>
</dbReference>
<evidence type="ECO:0000313" key="16">
    <source>
        <dbReference type="Proteomes" id="UP001174909"/>
    </source>
</evidence>
<reference evidence="15" key="1">
    <citation type="submission" date="2023-03" db="EMBL/GenBank/DDBJ databases">
        <authorList>
            <person name="Steffen K."/>
            <person name="Cardenas P."/>
        </authorList>
    </citation>
    <scope>NUCLEOTIDE SEQUENCE</scope>
</reference>
<dbReference type="FunFam" id="3.40.50.1260:FF:000003">
    <property type="entry name" value="Phosphoglycerate kinase"/>
    <property type="match status" value="1"/>
</dbReference>
<feature type="binding site" evidence="11">
    <location>
        <position position="154"/>
    </location>
    <ligand>
        <name>(2R)-3-phosphoglycerate</name>
        <dbReference type="ChEBI" id="CHEBI:58272"/>
    </ligand>
</feature>
<dbReference type="FunFam" id="3.40.50.1260:FF:000006">
    <property type="entry name" value="Phosphoglycerate kinase"/>
    <property type="match status" value="1"/>
</dbReference>
<dbReference type="GO" id="GO:0005524">
    <property type="term" value="F:ATP binding"/>
    <property type="evidence" value="ECO:0007669"/>
    <property type="project" value="UniProtKB-KW"/>
</dbReference>
<evidence type="ECO:0000256" key="14">
    <source>
        <dbReference type="RuleBase" id="RU000696"/>
    </source>
</evidence>
<evidence type="ECO:0000256" key="11">
    <source>
        <dbReference type="PIRSR" id="PIRSR000724-1"/>
    </source>
</evidence>
<keyword evidence="7" id="KW-0547">Nucleotide-binding</keyword>
<evidence type="ECO:0000256" key="4">
    <source>
        <dbReference type="ARBA" id="ARBA00011245"/>
    </source>
</evidence>
<dbReference type="PANTHER" id="PTHR11406">
    <property type="entry name" value="PHOSPHOGLYCERATE KINASE"/>
    <property type="match status" value="1"/>
</dbReference>
<feature type="binding site" evidence="11">
    <location>
        <position position="36"/>
    </location>
    <ligand>
        <name>(2R)-3-phosphoglycerate</name>
        <dbReference type="ChEBI" id="CHEBI:58272"/>
    </ligand>
</feature>
<dbReference type="AlphaFoldDB" id="A0AA35WUE6"/>
<dbReference type="EC" id="2.7.2.3" evidence="5 13"/>
<evidence type="ECO:0000256" key="9">
    <source>
        <dbReference type="ARBA" id="ARBA00022840"/>
    </source>
</evidence>
<dbReference type="SUPFAM" id="SSF53748">
    <property type="entry name" value="Phosphoglycerate kinase"/>
    <property type="match status" value="1"/>
</dbReference>
<evidence type="ECO:0000313" key="15">
    <source>
        <dbReference type="EMBL" id="CAI8029291.1"/>
    </source>
</evidence>
<keyword evidence="6 13" id="KW-0808">Transferase</keyword>
<evidence type="ECO:0000256" key="3">
    <source>
        <dbReference type="ARBA" id="ARBA00008982"/>
    </source>
</evidence>
<evidence type="ECO:0000256" key="6">
    <source>
        <dbReference type="ARBA" id="ARBA00022679"/>
    </source>
</evidence>
<dbReference type="PANTHER" id="PTHR11406:SF23">
    <property type="entry name" value="PHOSPHOGLYCERATE KINASE 1, CHLOROPLASTIC-RELATED"/>
    <property type="match status" value="1"/>
</dbReference>
<accession>A0AA35WUE6</accession>
<name>A0AA35WUE6_GEOBA</name>